<dbReference type="InterPro" id="IPR016137">
    <property type="entry name" value="RGS"/>
</dbReference>
<keyword evidence="1" id="KW-1133">Transmembrane helix</keyword>
<name>A2DBT2_TRIV3</name>
<keyword evidence="1" id="KW-0472">Membrane</keyword>
<feature type="transmembrane region" description="Helical" evidence="1">
    <location>
        <begin position="229"/>
        <end position="248"/>
    </location>
</feature>
<proteinExistence type="predicted"/>
<dbReference type="SMART" id="SM00315">
    <property type="entry name" value="RGS"/>
    <property type="match status" value="1"/>
</dbReference>
<keyword evidence="4" id="KW-1185">Reference proteome</keyword>
<evidence type="ECO:0000256" key="1">
    <source>
        <dbReference type="SAM" id="Phobius"/>
    </source>
</evidence>
<dbReference type="InterPro" id="IPR044926">
    <property type="entry name" value="RGS_subdomain_2"/>
</dbReference>
<dbReference type="KEGG" id="tva:5467839"/>
<feature type="transmembrane region" description="Helical" evidence="1">
    <location>
        <begin position="254"/>
        <end position="274"/>
    </location>
</feature>
<dbReference type="PANTHER" id="PTHR10845">
    <property type="entry name" value="REGULATOR OF G PROTEIN SIGNALING"/>
    <property type="match status" value="1"/>
</dbReference>
<protein>
    <recommendedName>
        <fullName evidence="2">RGS domain-containing protein</fullName>
    </recommendedName>
</protein>
<dbReference type="InParanoid" id="A2DBT2"/>
<dbReference type="InterPro" id="IPR036305">
    <property type="entry name" value="RGS_sf"/>
</dbReference>
<dbReference type="Proteomes" id="UP000001542">
    <property type="component" value="Unassembled WGS sequence"/>
</dbReference>
<sequence length="435" mass="51029">MSDTNLTISATSVLENPWTFIPADESINKLSDLSVIHQFYFYIFIIWSVGWFVTLIWYCFRIVNSNIQIRSPILTIICSVGSELTLLYNIILTIFTNQHFPCFILMWCQLLLFQLMYIPHFLKYMRYYFSMYQMERWKSGIVADPKSSILILEWYWIAILGIVLSALSAVGIVYQYRNLNAYMSSFGCHLEMKTLIPIVVVYALFFIVGCFLCYICAIVNDPYKIRVEFITTFVSYIIILLPVIIISGKNVEDVQIYVGLLLLFVSITQIMNLIRPIHLSYVRPPQKNSRNKILDTIDDIILDPETYPLVEQIGIEHESSECVPFIREILRYRLITNQADLERQARYIFDEYIRPDSPHQNNLPHTMVKDIEARIQDPTSDLFNGPYREIMKLLKTNFLPEIKLLPEYSRILHEREMKAEQERKAQSLLLGQENQ</sequence>
<reference evidence="3" key="2">
    <citation type="journal article" date="2007" name="Science">
        <title>Draft genome sequence of the sexually transmitted pathogen Trichomonas vaginalis.</title>
        <authorList>
            <person name="Carlton J.M."/>
            <person name="Hirt R.P."/>
            <person name="Silva J.C."/>
            <person name="Delcher A.L."/>
            <person name="Schatz M."/>
            <person name="Zhao Q."/>
            <person name="Wortman J.R."/>
            <person name="Bidwell S.L."/>
            <person name="Alsmark U.C.M."/>
            <person name="Besteiro S."/>
            <person name="Sicheritz-Ponten T."/>
            <person name="Noel C.J."/>
            <person name="Dacks J.B."/>
            <person name="Foster P.G."/>
            <person name="Simillion C."/>
            <person name="Van de Peer Y."/>
            <person name="Miranda-Saavedra D."/>
            <person name="Barton G.J."/>
            <person name="Westrop G.D."/>
            <person name="Mueller S."/>
            <person name="Dessi D."/>
            <person name="Fiori P.L."/>
            <person name="Ren Q."/>
            <person name="Paulsen I."/>
            <person name="Zhang H."/>
            <person name="Bastida-Corcuera F.D."/>
            <person name="Simoes-Barbosa A."/>
            <person name="Brown M.T."/>
            <person name="Hayes R.D."/>
            <person name="Mukherjee M."/>
            <person name="Okumura C.Y."/>
            <person name="Schneider R."/>
            <person name="Smith A.J."/>
            <person name="Vanacova S."/>
            <person name="Villalvazo M."/>
            <person name="Haas B.J."/>
            <person name="Pertea M."/>
            <person name="Feldblyum T.V."/>
            <person name="Utterback T.R."/>
            <person name="Shu C.L."/>
            <person name="Osoegawa K."/>
            <person name="de Jong P.J."/>
            <person name="Hrdy I."/>
            <person name="Horvathova L."/>
            <person name="Zubacova Z."/>
            <person name="Dolezal P."/>
            <person name="Malik S.B."/>
            <person name="Logsdon J.M. Jr."/>
            <person name="Henze K."/>
            <person name="Gupta A."/>
            <person name="Wang C.C."/>
            <person name="Dunne R.L."/>
            <person name="Upcroft J.A."/>
            <person name="Upcroft P."/>
            <person name="White O."/>
            <person name="Salzberg S.L."/>
            <person name="Tang P."/>
            <person name="Chiu C.-H."/>
            <person name="Lee Y.-S."/>
            <person name="Embley T.M."/>
            <person name="Coombs G.H."/>
            <person name="Mottram J.C."/>
            <person name="Tachezy J."/>
            <person name="Fraser-Liggett C.M."/>
            <person name="Johnson P.J."/>
        </authorList>
    </citation>
    <scope>NUCLEOTIDE SEQUENCE [LARGE SCALE GENOMIC DNA]</scope>
    <source>
        <strain evidence="3">G3</strain>
    </source>
</reference>
<dbReference type="Gene3D" id="1.10.167.10">
    <property type="entry name" value="Regulator of G-protein Signalling 4, domain 2"/>
    <property type="match status" value="1"/>
</dbReference>
<dbReference type="OrthoDB" id="196547at2759"/>
<dbReference type="PANTHER" id="PTHR10845:SF192">
    <property type="entry name" value="DOUBLE HIT, ISOFORM B"/>
    <property type="match status" value="1"/>
</dbReference>
<feature type="transmembrane region" description="Helical" evidence="1">
    <location>
        <begin position="39"/>
        <end position="60"/>
    </location>
</feature>
<dbReference type="SUPFAM" id="SSF48097">
    <property type="entry name" value="Regulator of G-protein signaling, RGS"/>
    <property type="match status" value="1"/>
</dbReference>
<dbReference type="CDD" id="cd08732">
    <property type="entry name" value="RGS-like_4"/>
    <property type="match status" value="1"/>
</dbReference>
<accession>A2DBT2</accession>
<dbReference type="PROSITE" id="PS50132">
    <property type="entry name" value="RGS"/>
    <property type="match status" value="1"/>
</dbReference>
<feature type="transmembrane region" description="Helical" evidence="1">
    <location>
        <begin position="103"/>
        <end position="122"/>
    </location>
</feature>
<gene>
    <name evidence="3" type="ORF">TVAG_094600</name>
</gene>
<organism evidence="3 4">
    <name type="scientific">Trichomonas vaginalis (strain ATCC PRA-98 / G3)</name>
    <dbReference type="NCBI Taxonomy" id="412133"/>
    <lineage>
        <taxon>Eukaryota</taxon>
        <taxon>Metamonada</taxon>
        <taxon>Parabasalia</taxon>
        <taxon>Trichomonadida</taxon>
        <taxon>Trichomonadidae</taxon>
        <taxon>Trichomonas</taxon>
    </lineage>
</organism>
<dbReference type="EMBL" id="DS113185">
    <property type="protein sequence ID" value="EAY22285.1"/>
    <property type="molecule type" value="Genomic_DNA"/>
</dbReference>
<keyword evidence="1" id="KW-0812">Transmembrane</keyword>
<dbReference type="VEuPathDB" id="TrichDB:TVAGG3_0380590"/>
<feature type="transmembrane region" description="Helical" evidence="1">
    <location>
        <begin position="154"/>
        <end position="174"/>
    </location>
</feature>
<dbReference type="SMR" id="A2DBT2"/>
<evidence type="ECO:0000259" key="2">
    <source>
        <dbReference type="PROSITE" id="PS50132"/>
    </source>
</evidence>
<feature type="transmembrane region" description="Helical" evidence="1">
    <location>
        <begin position="72"/>
        <end position="91"/>
    </location>
</feature>
<dbReference type="Pfam" id="PF00615">
    <property type="entry name" value="RGS"/>
    <property type="match status" value="1"/>
</dbReference>
<reference evidence="3" key="1">
    <citation type="submission" date="2006-10" db="EMBL/GenBank/DDBJ databases">
        <authorList>
            <person name="Amadeo P."/>
            <person name="Zhao Q."/>
            <person name="Wortman J."/>
            <person name="Fraser-Liggett C."/>
            <person name="Carlton J."/>
        </authorList>
    </citation>
    <scope>NUCLEOTIDE SEQUENCE</scope>
    <source>
        <strain evidence="3">G3</strain>
    </source>
</reference>
<feature type="transmembrane region" description="Helical" evidence="1">
    <location>
        <begin position="194"/>
        <end position="217"/>
    </location>
</feature>
<evidence type="ECO:0000313" key="4">
    <source>
        <dbReference type="Proteomes" id="UP000001542"/>
    </source>
</evidence>
<feature type="domain" description="RGS" evidence="2">
    <location>
        <begin position="296"/>
        <end position="412"/>
    </location>
</feature>
<dbReference type="VEuPathDB" id="TrichDB:TVAG_094600"/>
<evidence type="ECO:0000313" key="3">
    <source>
        <dbReference type="EMBL" id="EAY22285.1"/>
    </source>
</evidence>
<dbReference type="AlphaFoldDB" id="A2DBT2"/>
<dbReference type="RefSeq" id="XP_001583271.1">
    <property type="nucleotide sequence ID" value="XM_001583221.1"/>
</dbReference>